<evidence type="ECO:0000256" key="8">
    <source>
        <dbReference type="ARBA" id="ARBA00049254"/>
    </source>
</evidence>
<sequence>MTHDPRPQGGSTTATGAPAPSDLNSLTLGADGPILLHDRHFLEQMAHFNRERIPERNVHAKGSGAFGHFETTEDVSAYTKAALFQPGVRTEMLARFSTVAGEQGSPDTWRDPRGFALKFYTTEGNYDLVGNNTPVFFIRDTMKFPHFIRSQKRRGGPGLRDNDMQWDFWTLNPESAHQVTYVMGDRGIPASFRHMNGYGSHTYMWVNAAGEKHWVKYHFHTDQGVKNLTQEAANQLAGEDSDFHRRDLYEAIDNGDFPSWTLSVQLMPYEDAKTYRINPFDLTKIWPHADYPLVKVGTMTLDRNPANFFAEIEQAAFEPSALVPGIGLSPDKMLLGRVFSYSDTHRYRIGPNYLQLPVNRPKNVEGLNTYEQDGPMAYDHRGDEPVYAPNSYGRGYADMEGEVEESWEADGAMVRQAYTLREDDDDFSQAGTLVREVWDDEQRERFVGNVAGHILGGVSDKLLPKVLDYWKSIDADTGKRIEEAVREGQGKDVAPGETEPKGVIPEPSRSHAS</sequence>
<evidence type="ECO:0000256" key="4">
    <source>
        <dbReference type="ARBA" id="ARBA00022723"/>
    </source>
</evidence>
<dbReference type="EMBL" id="JAVDYG010000001">
    <property type="protein sequence ID" value="MDR7361554.1"/>
    <property type="molecule type" value="Genomic_DNA"/>
</dbReference>
<evidence type="ECO:0000313" key="12">
    <source>
        <dbReference type="EMBL" id="MDR7361554.1"/>
    </source>
</evidence>
<dbReference type="InterPro" id="IPR040333">
    <property type="entry name" value="Catalase_3"/>
</dbReference>
<dbReference type="PROSITE" id="PS51402">
    <property type="entry name" value="CATALASE_3"/>
    <property type="match status" value="1"/>
</dbReference>
<keyword evidence="5 9" id="KW-0560">Oxidoreductase</keyword>
<dbReference type="PRINTS" id="PR00067">
    <property type="entry name" value="CATALASE"/>
</dbReference>
<evidence type="ECO:0000259" key="11">
    <source>
        <dbReference type="SMART" id="SM01060"/>
    </source>
</evidence>
<evidence type="ECO:0000256" key="5">
    <source>
        <dbReference type="ARBA" id="ARBA00023002"/>
    </source>
</evidence>
<comment type="caution">
    <text evidence="12">The sequence shown here is derived from an EMBL/GenBank/DDBJ whole genome shotgun (WGS) entry which is preliminary data.</text>
</comment>
<dbReference type="Pfam" id="PF06628">
    <property type="entry name" value="Catalase-rel"/>
    <property type="match status" value="1"/>
</dbReference>
<dbReference type="SMART" id="SM01060">
    <property type="entry name" value="Catalase"/>
    <property type="match status" value="1"/>
</dbReference>
<dbReference type="InterPro" id="IPR002226">
    <property type="entry name" value="Catalase_haem_BS"/>
</dbReference>
<evidence type="ECO:0000256" key="6">
    <source>
        <dbReference type="ARBA" id="ARBA00023004"/>
    </source>
</evidence>
<evidence type="ECO:0000256" key="1">
    <source>
        <dbReference type="ARBA" id="ARBA00005329"/>
    </source>
</evidence>
<comment type="similarity">
    <text evidence="1 9">Belongs to the catalase family.</text>
</comment>
<dbReference type="InterPro" id="IPR024711">
    <property type="entry name" value="Catalase_clade1/3"/>
</dbReference>
<keyword evidence="7 9" id="KW-0376">Hydrogen peroxide</keyword>
<keyword evidence="2 9" id="KW-0575">Peroxidase</keyword>
<evidence type="ECO:0000256" key="2">
    <source>
        <dbReference type="ARBA" id="ARBA00022559"/>
    </source>
</evidence>
<dbReference type="InterPro" id="IPR018028">
    <property type="entry name" value="Catalase"/>
</dbReference>
<dbReference type="InterPro" id="IPR011614">
    <property type="entry name" value="Catalase_core"/>
</dbReference>
<gene>
    <name evidence="12" type="ORF">J2S63_001107</name>
</gene>
<comment type="catalytic activity">
    <reaction evidence="8 9">
        <text>2 H2O2 = O2 + 2 H2O</text>
        <dbReference type="Rhea" id="RHEA:20309"/>
        <dbReference type="ChEBI" id="CHEBI:15377"/>
        <dbReference type="ChEBI" id="CHEBI:15379"/>
        <dbReference type="ChEBI" id="CHEBI:16240"/>
        <dbReference type="EC" id="1.11.1.6"/>
    </reaction>
</comment>
<dbReference type="InterPro" id="IPR024708">
    <property type="entry name" value="Catalase_AS"/>
</dbReference>
<organism evidence="12 13">
    <name type="scientific">Nocardioides marmoribigeumensis</name>
    <dbReference type="NCBI Taxonomy" id="433649"/>
    <lineage>
        <taxon>Bacteria</taxon>
        <taxon>Bacillati</taxon>
        <taxon>Actinomycetota</taxon>
        <taxon>Actinomycetes</taxon>
        <taxon>Propionibacteriales</taxon>
        <taxon>Nocardioidaceae</taxon>
        <taxon>Nocardioides</taxon>
    </lineage>
</organism>
<dbReference type="InterPro" id="IPR010582">
    <property type="entry name" value="Catalase_immune_responsive"/>
</dbReference>
<evidence type="ECO:0000256" key="9">
    <source>
        <dbReference type="RuleBase" id="RU000498"/>
    </source>
</evidence>
<dbReference type="EC" id="1.11.1.6" evidence="9"/>
<dbReference type="InterPro" id="IPR020835">
    <property type="entry name" value="Catalase_sf"/>
</dbReference>
<protein>
    <recommendedName>
        <fullName evidence="9">Catalase</fullName>
        <ecNumber evidence="9">1.11.1.6</ecNumber>
    </recommendedName>
</protein>
<keyword evidence="3 9" id="KW-0349">Heme</keyword>
<dbReference type="CDD" id="cd08156">
    <property type="entry name" value="catalase_clade_3"/>
    <property type="match status" value="1"/>
</dbReference>
<keyword evidence="6 9" id="KW-0408">Iron</keyword>
<dbReference type="SUPFAM" id="SSF56634">
    <property type="entry name" value="Heme-dependent catalase-like"/>
    <property type="match status" value="1"/>
</dbReference>
<evidence type="ECO:0000256" key="10">
    <source>
        <dbReference type="SAM" id="MobiDB-lite"/>
    </source>
</evidence>
<evidence type="ECO:0000256" key="7">
    <source>
        <dbReference type="ARBA" id="ARBA00023324"/>
    </source>
</evidence>
<reference evidence="12 13" key="1">
    <citation type="submission" date="2023-07" db="EMBL/GenBank/DDBJ databases">
        <title>Sequencing the genomes of 1000 actinobacteria strains.</title>
        <authorList>
            <person name="Klenk H.-P."/>
        </authorList>
    </citation>
    <scope>NUCLEOTIDE SEQUENCE [LARGE SCALE GENOMIC DNA]</scope>
    <source>
        <strain evidence="12 13">DSM 19426</strain>
    </source>
</reference>
<dbReference type="Pfam" id="PF00199">
    <property type="entry name" value="Catalase"/>
    <property type="match status" value="1"/>
</dbReference>
<proteinExistence type="inferred from homology"/>
<keyword evidence="4 9" id="KW-0479">Metal-binding</keyword>
<dbReference type="PROSITE" id="PS00437">
    <property type="entry name" value="CATALASE_1"/>
    <property type="match status" value="1"/>
</dbReference>
<feature type="region of interest" description="Disordered" evidence="10">
    <location>
        <begin position="483"/>
        <end position="513"/>
    </location>
</feature>
<accession>A0ABU2BSD6</accession>
<dbReference type="Proteomes" id="UP001183648">
    <property type="component" value="Unassembled WGS sequence"/>
</dbReference>
<dbReference type="RefSeq" id="WP_310299653.1">
    <property type="nucleotide sequence ID" value="NZ_BAAAPS010000007.1"/>
</dbReference>
<keyword evidence="13" id="KW-1185">Reference proteome</keyword>
<feature type="domain" description="Catalase core" evidence="11">
    <location>
        <begin position="12"/>
        <end position="396"/>
    </location>
</feature>
<evidence type="ECO:0000256" key="3">
    <source>
        <dbReference type="ARBA" id="ARBA00022617"/>
    </source>
</evidence>
<dbReference type="Gene3D" id="2.40.180.10">
    <property type="entry name" value="Catalase core domain"/>
    <property type="match status" value="1"/>
</dbReference>
<dbReference type="PROSITE" id="PS00438">
    <property type="entry name" value="CATALASE_2"/>
    <property type="match status" value="1"/>
</dbReference>
<dbReference type="GO" id="GO:0004096">
    <property type="term" value="F:catalase activity"/>
    <property type="evidence" value="ECO:0007669"/>
    <property type="project" value="UniProtKB-EC"/>
</dbReference>
<dbReference type="PIRSF" id="PIRSF038928">
    <property type="entry name" value="Catalase_clade1-3"/>
    <property type="match status" value="1"/>
</dbReference>
<name>A0ABU2BSD6_9ACTN</name>
<feature type="region of interest" description="Disordered" evidence="10">
    <location>
        <begin position="1"/>
        <end position="26"/>
    </location>
</feature>
<evidence type="ECO:0000313" key="13">
    <source>
        <dbReference type="Proteomes" id="UP001183648"/>
    </source>
</evidence>
<dbReference type="PANTHER" id="PTHR11465">
    <property type="entry name" value="CATALASE"/>
    <property type="match status" value="1"/>
</dbReference>
<dbReference type="PANTHER" id="PTHR11465:SF9">
    <property type="entry name" value="CATALASE"/>
    <property type="match status" value="1"/>
</dbReference>